<dbReference type="EMBL" id="JABBWM010000114">
    <property type="protein sequence ID" value="KAG2089145.1"/>
    <property type="molecule type" value="Genomic_DNA"/>
</dbReference>
<dbReference type="RefSeq" id="XP_041285806.1">
    <property type="nucleotide sequence ID" value="XM_041442504.1"/>
</dbReference>
<protein>
    <submittedName>
        <fullName evidence="2">Uncharacterized protein</fullName>
    </submittedName>
</protein>
<proteinExistence type="predicted"/>
<dbReference type="GeneID" id="64704763"/>
<dbReference type="AlphaFoldDB" id="A0A9P7JMI6"/>
<evidence type="ECO:0000313" key="2">
    <source>
        <dbReference type="EMBL" id="KAG2089145.1"/>
    </source>
</evidence>
<feature type="compositionally biased region" description="Basic residues" evidence="1">
    <location>
        <begin position="81"/>
        <end position="93"/>
    </location>
</feature>
<dbReference type="Proteomes" id="UP000823399">
    <property type="component" value="Unassembled WGS sequence"/>
</dbReference>
<evidence type="ECO:0000256" key="1">
    <source>
        <dbReference type="SAM" id="MobiDB-lite"/>
    </source>
</evidence>
<comment type="caution">
    <text evidence="2">The sequence shown here is derived from an EMBL/GenBank/DDBJ whole genome shotgun (WGS) entry which is preliminary data.</text>
</comment>
<dbReference type="OrthoDB" id="2690488at2759"/>
<evidence type="ECO:0000313" key="3">
    <source>
        <dbReference type="Proteomes" id="UP000823399"/>
    </source>
</evidence>
<gene>
    <name evidence="2" type="ORF">F5147DRAFT_780750</name>
</gene>
<feature type="region of interest" description="Disordered" evidence="1">
    <location>
        <begin position="59"/>
        <end position="93"/>
    </location>
</feature>
<organism evidence="2 3">
    <name type="scientific">Suillus discolor</name>
    <dbReference type="NCBI Taxonomy" id="1912936"/>
    <lineage>
        <taxon>Eukaryota</taxon>
        <taxon>Fungi</taxon>
        <taxon>Dikarya</taxon>
        <taxon>Basidiomycota</taxon>
        <taxon>Agaricomycotina</taxon>
        <taxon>Agaricomycetes</taxon>
        <taxon>Agaricomycetidae</taxon>
        <taxon>Boletales</taxon>
        <taxon>Suillineae</taxon>
        <taxon>Suillaceae</taxon>
        <taxon>Suillus</taxon>
    </lineage>
</organism>
<accession>A0A9P7JMI6</accession>
<sequence>MPSAIESHLDRLVTQRLLELSHNVLMPTLKNAIDAMIPSMVEWLSADMRNVPIGLQRHTHKEYSSSNTQASDSNDDLTPHPCRKRPGKRGPKNHLHLAFRSYLQEKKLLKGKHGSLPQSPPIETIQAFNHNHDCCPTLQDLFIDWSDSLKKSSWNT</sequence>
<name>A0A9P7JMI6_9AGAM</name>
<reference evidence="2" key="1">
    <citation type="journal article" date="2020" name="New Phytol.">
        <title>Comparative genomics reveals dynamic genome evolution in host specialist ectomycorrhizal fungi.</title>
        <authorList>
            <person name="Lofgren L.A."/>
            <person name="Nguyen N.H."/>
            <person name="Vilgalys R."/>
            <person name="Ruytinx J."/>
            <person name="Liao H.L."/>
            <person name="Branco S."/>
            <person name="Kuo A."/>
            <person name="LaButti K."/>
            <person name="Lipzen A."/>
            <person name="Andreopoulos W."/>
            <person name="Pangilinan J."/>
            <person name="Riley R."/>
            <person name="Hundley H."/>
            <person name="Na H."/>
            <person name="Barry K."/>
            <person name="Grigoriev I.V."/>
            <person name="Stajich J.E."/>
            <person name="Kennedy P.G."/>
        </authorList>
    </citation>
    <scope>NUCLEOTIDE SEQUENCE</scope>
    <source>
        <strain evidence="2">FC423</strain>
    </source>
</reference>
<keyword evidence="3" id="KW-1185">Reference proteome</keyword>